<dbReference type="PANTHER" id="PTHR30435:SF19">
    <property type="entry name" value="FLAGELLAR BASAL-BODY ROD PROTEIN FLGG"/>
    <property type="match status" value="1"/>
</dbReference>
<feature type="domain" description="Flagellar hook protein FlgE/F/G-like D1" evidence="6">
    <location>
        <begin position="82"/>
        <end position="145"/>
    </location>
</feature>
<dbReference type="GO" id="GO:0009425">
    <property type="term" value="C:bacterial-type flagellum basal body"/>
    <property type="evidence" value="ECO:0007669"/>
    <property type="project" value="UniProtKB-SubCell"/>
</dbReference>
<evidence type="ECO:0000256" key="1">
    <source>
        <dbReference type="ARBA" id="ARBA00004117"/>
    </source>
</evidence>
<name>A0A7V4G6K7_9BACT</name>
<dbReference type="Pfam" id="PF06429">
    <property type="entry name" value="Flg_bbr_C"/>
    <property type="match status" value="1"/>
</dbReference>
<dbReference type="SUPFAM" id="SSF117143">
    <property type="entry name" value="Flagellar hook protein flgE"/>
    <property type="match status" value="1"/>
</dbReference>
<dbReference type="Pfam" id="PF22692">
    <property type="entry name" value="LlgE_F_G_D1"/>
    <property type="match status" value="1"/>
</dbReference>
<sequence length="242" mass="26739">MHQGWSMAAYMGIRATRELDLISHNLANASTGGFKRELMNTWRLKVPEDPVGGTPPALFVDVRSRDLAQGSLHETGSETDLAIQGPGFFKVETPRGVRYTRNGSFHLNAENRLVTKEGYAVLGKNGPLTLDSRDQKFAVDDQGGIHLDNSLSDQILVVNFPHPQDLRPEGQCYFVPGPEAGEEMEAQEARLIQGSLEESNVDLVAESVALIDVQRRFEAYLKVLETFAASDRKMVEEIGQQA</sequence>
<keyword evidence="7" id="KW-0969">Cilium</keyword>
<dbReference type="AlphaFoldDB" id="A0A7V4G6K7"/>
<dbReference type="InterPro" id="IPR037925">
    <property type="entry name" value="FlgE/F/G-like"/>
</dbReference>
<evidence type="ECO:0000259" key="6">
    <source>
        <dbReference type="Pfam" id="PF22692"/>
    </source>
</evidence>
<comment type="similarity">
    <text evidence="2 4">Belongs to the flagella basal body rod proteins family.</text>
</comment>
<dbReference type="InterPro" id="IPR020013">
    <property type="entry name" value="Flagellar_FlgE/F/G"/>
</dbReference>
<gene>
    <name evidence="7" type="ORF">ENT08_01070</name>
</gene>
<reference evidence="7" key="1">
    <citation type="journal article" date="2020" name="mSystems">
        <title>Genome- and Community-Level Interaction Insights into Carbon Utilization and Element Cycling Functions of Hydrothermarchaeota in Hydrothermal Sediment.</title>
        <authorList>
            <person name="Zhou Z."/>
            <person name="Liu Y."/>
            <person name="Xu W."/>
            <person name="Pan J."/>
            <person name="Luo Z.H."/>
            <person name="Li M."/>
        </authorList>
    </citation>
    <scope>NUCLEOTIDE SEQUENCE [LARGE SCALE GENOMIC DNA]</scope>
    <source>
        <strain evidence="7">SpSt-548</strain>
    </source>
</reference>
<accession>A0A7V4G6K7</accession>
<evidence type="ECO:0000259" key="5">
    <source>
        <dbReference type="Pfam" id="PF06429"/>
    </source>
</evidence>
<protein>
    <submittedName>
        <fullName evidence="7">Flagellar hook basal-body protein</fullName>
    </submittedName>
</protein>
<dbReference type="EMBL" id="DSXI01000062">
    <property type="protein sequence ID" value="HGS04328.1"/>
    <property type="molecule type" value="Genomic_DNA"/>
</dbReference>
<evidence type="ECO:0000313" key="7">
    <source>
        <dbReference type="EMBL" id="HGS04328.1"/>
    </source>
</evidence>
<evidence type="ECO:0000256" key="4">
    <source>
        <dbReference type="RuleBase" id="RU362116"/>
    </source>
</evidence>
<feature type="domain" description="Flagellar basal-body/hook protein C-terminal" evidence="5">
    <location>
        <begin position="193"/>
        <end position="227"/>
    </location>
</feature>
<evidence type="ECO:0000256" key="2">
    <source>
        <dbReference type="ARBA" id="ARBA00009677"/>
    </source>
</evidence>
<dbReference type="InterPro" id="IPR010930">
    <property type="entry name" value="Flg_bb/hook_C_dom"/>
</dbReference>
<dbReference type="PANTHER" id="PTHR30435">
    <property type="entry name" value="FLAGELLAR PROTEIN"/>
    <property type="match status" value="1"/>
</dbReference>
<dbReference type="NCBIfam" id="TIGR03506">
    <property type="entry name" value="FlgEFG_subfam"/>
    <property type="match status" value="1"/>
</dbReference>
<proteinExistence type="inferred from homology"/>
<comment type="subcellular location">
    <subcellularLocation>
        <location evidence="1 4">Bacterial flagellum basal body</location>
    </subcellularLocation>
</comment>
<keyword evidence="7" id="KW-0966">Cell projection</keyword>
<comment type="caution">
    <text evidence="7">The sequence shown here is derived from an EMBL/GenBank/DDBJ whole genome shotgun (WGS) entry which is preliminary data.</text>
</comment>
<dbReference type="GO" id="GO:0071978">
    <property type="term" value="P:bacterial-type flagellum-dependent swarming motility"/>
    <property type="evidence" value="ECO:0007669"/>
    <property type="project" value="TreeGrafter"/>
</dbReference>
<evidence type="ECO:0000256" key="3">
    <source>
        <dbReference type="ARBA" id="ARBA00023143"/>
    </source>
</evidence>
<organism evidence="7">
    <name type="scientific">Desulfobacca acetoxidans</name>
    <dbReference type="NCBI Taxonomy" id="60893"/>
    <lineage>
        <taxon>Bacteria</taxon>
        <taxon>Pseudomonadati</taxon>
        <taxon>Thermodesulfobacteriota</taxon>
        <taxon>Desulfobaccia</taxon>
        <taxon>Desulfobaccales</taxon>
        <taxon>Desulfobaccaceae</taxon>
        <taxon>Desulfobacca</taxon>
    </lineage>
</organism>
<dbReference type="InterPro" id="IPR053967">
    <property type="entry name" value="LlgE_F_G-like_D1"/>
</dbReference>
<keyword evidence="3 4" id="KW-0975">Bacterial flagellum</keyword>
<keyword evidence="7" id="KW-0282">Flagellum</keyword>